<evidence type="ECO:0000313" key="1">
    <source>
        <dbReference type="EMBL" id="KZD92656.1"/>
    </source>
</evidence>
<protein>
    <submittedName>
        <fullName evidence="2">Uncharacterized protein</fullName>
    </submittedName>
</protein>
<accession>A0A063X862</accession>
<reference evidence="1 3" key="1">
    <citation type="submission" date="2015-09" db="EMBL/GenBank/DDBJ databases">
        <title>Spore heat resistance.</title>
        <authorList>
            <person name="Boekhorst J."/>
            <person name="Berendsen E.M."/>
            <person name="Wells-Bennik M.H."/>
            <person name="Kuipers O.P."/>
        </authorList>
    </citation>
    <scope>NUCLEOTIDE SEQUENCE [LARGE SCALE GENOMIC DNA]</scope>
    <source>
        <strain evidence="1 3">B4122</strain>
    </source>
</reference>
<evidence type="ECO:0000313" key="3">
    <source>
        <dbReference type="Proteomes" id="UP000076442"/>
    </source>
</evidence>
<evidence type="ECO:0000313" key="4">
    <source>
        <dbReference type="Proteomes" id="UP000665181"/>
    </source>
</evidence>
<organism evidence="2 4">
    <name type="scientific">Bacillus subtilis</name>
    <dbReference type="NCBI Taxonomy" id="1423"/>
    <lineage>
        <taxon>Bacteria</taxon>
        <taxon>Bacillati</taxon>
        <taxon>Bacillota</taxon>
        <taxon>Bacilli</taxon>
        <taxon>Bacillales</taxon>
        <taxon>Bacillaceae</taxon>
        <taxon>Bacillus</taxon>
    </lineage>
</organism>
<dbReference type="Proteomes" id="UP000665181">
    <property type="component" value="Unassembled WGS sequence"/>
</dbReference>
<evidence type="ECO:0000313" key="2">
    <source>
        <dbReference type="EMBL" id="MBO3794776.1"/>
    </source>
</evidence>
<dbReference type="RefSeq" id="WP_003232665.1">
    <property type="nucleotide sequence ID" value="NZ_AP024621.1"/>
</dbReference>
<sequence length="90" mass="10365">MISTIYRERTAADLKSRIDHVLLNGQKTEIVELAIDGATVTVLTKREEDIKHIETVQIFDELGNVITERKTDLDVSENRTLDFRFTFEVV</sequence>
<dbReference type="EMBL" id="JAGFPW010000008">
    <property type="protein sequence ID" value="MBO3794776.1"/>
    <property type="molecule type" value="Genomic_DNA"/>
</dbReference>
<name>A0A063X862_BACIU</name>
<comment type="caution">
    <text evidence="2">The sequence shown here is derived from an EMBL/GenBank/DDBJ whole genome shotgun (WGS) entry which is preliminary data.</text>
</comment>
<dbReference type="OrthoDB" id="2904244at2"/>
<dbReference type="EMBL" id="LJZV01000009">
    <property type="protein sequence ID" value="KZD92656.1"/>
    <property type="molecule type" value="Genomic_DNA"/>
</dbReference>
<dbReference type="AlphaFoldDB" id="A0A063X862"/>
<proteinExistence type="predicted"/>
<dbReference type="Proteomes" id="UP000076442">
    <property type="component" value="Unassembled WGS sequence"/>
</dbReference>
<reference evidence="2" key="2">
    <citation type="submission" date="2021-03" db="EMBL/GenBank/DDBJ databases">
        <title>Isolation of Bacillus subtilis from fermented food sample.</title>
        <authorList>
            <person name="Lakshmanan V."/>
            <person name="Athira K."/>
            <person name="Rajagopal K."/>
        </authorList>
    </citation>
    <scope>NUCLEOTIDE SEQUENCE</scope>
    <source>
        <strain evidence="2">S1</strain>
    </source>
</reference>
<gene>
    <name evidence="1" type="ORF">B4122_1563</name>
    <name evidence="2" type="ORF">J5227_10785</name>
</gene>